<dbReference type="OrthoDB" id="1521937at2"/>
<evidence type="ECO:0000256" key="1">
    <source>
        <dbReference type="SAM" id="MobiDB-lite"/>
    </source>
</evidence>
<reference key="2">
    <citation type="submission" date="2011-04" db="EMBL/GenBank/DDBJ databases">
        <title>Complete sequence of chromosome of Haliscomenobacter hydrossis DSM 1100.</title>
        <authorList>
            <consortium name="US DOE Joint Genome Institute (JGI-PGF)"/>
            <person name="Lucas S."/>
            <person name="Han J."/>
            <person name="Lapidus A."/>
            <person name="Bruce D."/>
            <person name="Goodwin L."/>
            <person name="Pitluck S."/>
            <person name="Peters L."/>
            <person name="Kyrpides N."/>
            <person name="Mavromatis K."/>
            <person name="Ivanova N."/>
            <person name="Ovchinnikova G."/>
            <person name="Pagani I."/>
            <person name="Daligault H."/>
            <person name="Detter J.C."/>
            <person name="Han C."/>
            <person name="Land M."/>
            <person name="Hauser L."/>
            <person name="Markowitz V."/>
            <person name="Cheng J.-F."/>
            <person name="Hugenholtz P."/>
            <person name="Woyke T."/>
            <person name="Wu D."/>
            <person name="Verbarg S."/>
            <person name="Frueling A."/>
            <person name="Brambilla E."/>
            <person name="Klenk H.-P."/>
            <person name="Eisen J.A."/>
        </authorList>
    </citation>
    <scope>NUCLEOTIDE SEQUENCE</scope>
    <source>
        <strain>DSM 1100</strain>
    </source>
</reference>
<dbReference type="STRING" id="760192.Halhy_3486"/>
<evidence type="ECO:0000313" key="2">
    <source>
        <dbReference type="EMBL" id="AEE51341.1"/>
    </source>
</evidence>
<dbReference type="EMBL" id="CP002691">
    <property type="protein sequence ID" value="AEE51341.1"/>
    <property type="molecule type" value="Genomic_DNA"/>
</dbReference>
<protein>
    <submittedName>
        <fullName evidence="2">Uncharacterized protein</fullName>
    </submittedName>
</protein>
<name>F4KWK1_HALH1</name>
<feature type="region of interest" description="Disordered" evidence="1">
    <location>
        <begin position="93"/>
        <end position="122"/>
    </location>
</feature>
<evidence type="ECO:0000313" key="3">
    <source>
        <dbReference type="Proteomes" id="UP000008461"/>
    </source>
</evidence>
<sequence>MNSISFRTGLSIVVLVLSIWACGGKVQEADQKSEIENAAAQATGSEPTAEGKEYTAKYQCPMHCPGSGSETYGSCPVCNMHYMYNPNLPNADSINKRLFKENPQIDPDKPLQPAGDHDGHAH</sequence>
<dbReference type="Proteomes" id="UP000008461">
    <property type="component" value="Chromosome"/>
</dbReference>
<reference evidence="2 3" key="1">
    <citation type="journal article" date="2011" name="Stand. Genomic Sci.">
        <title>Complete genome sequence of Haliscomenobacter hydrossis type strain (O).</title>
        <authorList>
            <consortium name="US DOE Joint Genome Institute (JGI-PGF)"/>
            <person name="Daligault H."/>
            <person name="Lapidus A."/>
            <person name="Zeytun A."/>
            <person name="Nolan M."/>
            <person name="Lucas S."/>
            <person name="Del Rio T.G."/>
            <person name="Tice H."/>
            <person name="Cheng J.F."/>
            <person name="Tapia R."/>
            <person name="Han C."/>
            <person name="Goodwin L."/>
            <person name="Pitluck S."/>
            <person name="Liolios K."/>
            <person name="Pagani I."/>
            <person name="Ivanova N."/>
            <person name="Huntemann M."/>
            <person name="Mavromatis K."/>
            <person name="Mikhailova N."/>
            <person name="Pati A."/>
            <person name="Chen A."/>
            <person name="Palaniappan K."/>
            <person name="Land M."/>
            <person name="Hauser L."/>
            <person name="Brambilla E.M."/>
            <person name="Rohde M."/>
            <person name="Verbarg S."/>
            <person name="Goker M."/>
            <person name="Bristow J."/>
            <person name="Eisen J.A."/>
            <person name="Markowitz V."/>
            <person name="Hugenholtz P."/>
            <person name="Kyrpides N.C."/>
            <person name="Klenk H.P."/>
            <person name="Woyke T."/>
        </authorList>
    </citation>
    <scope>NUCLEOTIDE SEQUENCE [LARGE SCALE GENOMIC DNA]</scope>
    <source>
        <strain evidence="3">ATCC 27775 / DSM 1100 / LMG 10767 / O</strain>
    </source>
</reference>
<gene>
    <name evidence="2" type="ordered locus">Halhy_3486</name>
</gene>
<accession>F4KWK1</accession>
<dbReference type="KEGG" id="hhy:Halhy_3486"/>
<dbReference type="RefSeq" id="WP_013765881.1">
    <property type="nucleotide sequence ID" value="NC_015510.1"/>
</dbReference>
<dbReference type="AlphaFoldDB" id="F4KWK1"/>
<organism evidence="2 3">
    <name type="scientific">Haliscomenobacter hydrossis (strain ATCC 27775 / DSM 1100 / LMG 10767 / O)</name>
    <dbReference type="NCBI Taxonomy" id="760192"/>
    <lineage>
        <taxon>Bacteria</taxon>
        <taxon>Pseudomonadati</taxon>
        <taxon>Bacteroidota</taxon>
        <taxon>Saprospiria</taxon>
        <taxon>Saprospirales</taxon>
        <taxon>Haliscomenobacteraceae</taxon>
        <taxon>Haliscomenobacter</taxon>
    </lineage>
</organism>
<keyword evidence="3" id="KW-1185">Reference proteome</keyword>
<dbReference type="HOGENOM" id="CLU_2023465_0_0_10"/>
<proteinExistence type="predicted"/>